<keyword evidence="3" id="KW-1185">Reference proteome</keyword>
<comment type="caution">
    <text evidence="2">The sequence shown here is derived from an EMBL/GenBank/DDBJ whole genome shotgun (WGS) entry which is preliminary data.</text>
</comment>
<organism evidence="2 3">
    <name type="scientific">Symbiodinium pilosum</name>
    <name type="common">Dinoflagellate</name>
    <dbReference type="NCBI Taxonomy" id="2952"/>
    <lineage>
        <taxon>Eukaryota</taxon>
        <taxon>Sar</taxon>
        <taxon>Alveolata</taxon>
        <taxon>Dinophyceae</taxon>
        <taxon>Suessiales</taxon>
        <taxon>Symbiodiniaceae</taxon>
        <taxon>Symbiodinium</taxon>
    </lineage>
</organism>
<feature type="non-terminal residue" evidence="2">
    <location>
        <position position="461"/>
    </location>
</feature>
<gene>
    <name evidence="2" type="primary">CLIP1</name>
    <name evidence="2" type="ORF">SPIL2461_LOCUS7948</name>
</gene>
<dbReference type="AlphaFoldDB" id="A0A812NVK5"/>
<name>A0A812NVK5_SYMPI</name>
<dbReference type="Proteomes" id="UP000649617">
    <property type="component" value="Unassembled WGS sequence"/>
</dbReference>
<dbReference type="InterPro" id="IPR000048">
    <property type="entry name" value="IQ_motif_EF-hand-BS"/>
</dbReference>
<accession>A0A812NVK5</accession>
<evidence type="ECO:0000313" key="2">
    <source>
        <dbReference type="EMBL" id="CAE7338529.1"/>
    </source>
</evidence>
<dbReference type="SMART" id="SM00015">
    <property type="entry name" value="IQ"/>
    <property type="match status" value="4"/>
</dbReference>
<feature type="region of interest" description="Disordered" evidence="1">
    <location>
        <begin position="1"/>
        <end position="23"/>
    </location>
</feature>
<evidence type="ECO:0000256" key="1">
    <source>
        <dbReference type="SAM" id="MobiDB-lite"/>
    </source>
</evidence>
<reference evidence="2" key="1">
    <citation type="submission" date="2021-02" db="EMBL/GenBank/DDBJ databases">
        <authorList>
            <person name="Dougan E. K."/>
            <person name="Rhodes N."/>
            <person name="Thang M."/>
            <person name="Chan C."/>
        </authorList>
    </citation>
    <scope>NUCLEOTIDE SEQUENCE</scope>
</reference>
<dbReference type="Gene3D" id="1.20.5.190">
    <property type="match status" value="2"/>
</dbReference>
<protein>
    <submittedName>
        <fullName evidence="2">CLIP1 protein</fullName>
    </submittedName>
</protein>
<sequence>MTMTRIAFHRPPSPPCDNCSTSPGAQVVAQDDYEDTSFAVELVPSSGKQAAAALAVASVDTASVTLEADASFKQLVADAMEVAEELKSAAATKLQAWVRGRHVRQRRARMEKSAITLQRAFRRLRGSQGRRKHSAAVEAGMRQREAWAMEFQRAAGEGGLEKSGFLQALKGACGEKVSEAQASALWAGFLEQREADEPMLLSTFRAICEAVLKGDARAAEFAGLAEEEYRDCTCSAPIADGEVAAREDDAAMRFVVEHLLSSGQRRAAALAEECETAAPAEPDSNSACLGNPGEDAIEVAAAEELKSAAATKLQAWVRGRHVRQRRARMEKSAITLQRAFRRLRGSQGRRKHSAAVEAGMRQREAWAMEFQRAAGEGGLEKSGFLQALKSACGEKVSEAQASALWAGFLEQREADEPMLLSTFRAICEAVLKGDAWAAEFAGLAEEEYRDCTCSAPIAEAE</sequence>
<dbReference type="Pfam" id="PF00612">
    <property type="entry name" value="IQ"/>
    <property type="match status" value="2"/>
</dbReference>
<dbReference type="PROSITE" id="PS50096">
    <property type="entry name" value="IQ"/>
    <property type="match status" value="2"/>
</dbReference>
<evidence type="ECO:0000313" key="3">
    <source>
        <dbReference type="Proteomes" id="UP000649617"/>
    </source>
</evidence>
<dbReference type="EMBL" id="CAJNIZ010012807">
    <property type="protein sequence ID" value="CAE7338529.1"/>
    <property type="molecule type" value="Genomic_DNA"/>
</dbReference>
<proteinExistence type="predicted"/>
<dbReference type="OrthoDB" id="431812at2759"/>